<evidence type="ECO:0000259" key="1">
    <source>
        <dbReference type="PROSITE" id="PS50925"/>
    </source>
</evidence>
<dbReference type="STRING" id="561365.SAMN05660866_02342"/>
<accession>A0A1T5CNJ0</accession>
<dbReference type="GO" id="GO:0071949">
    <property type="term" value="F:FAD binding"/>
    <property type="evidence" value="ECO:0007669"/>
    <property type="project" value="InterPro"/>
</dbReference>
<dbReference type="GO" id="GO:0009882">
    <property type="term" value="F:blue light photoreceptor activity"/>
    <property type="evidence" value="ECO:0007669"/>
    <property type="project" value="InterPro"/>
</dbReference>
<dbReference type="InterPro" id="IPR036046">
    <property type="entry name" value="Acylphosphatase-like_dom_sf"/>
</dbReference>
<sequence length="140" mass="16293">MFNLVYRSKVNPVFVQSQIKYMLEHARTFNSSKNITGCLLFHHGVFLQYLEGDKEKVLTLFESIKKDKRHTEVFLLSSSHIYSREFDSWSMAYENFLGANHQLEYLKLLISSFTEVPDIAINPKPTSKGFWTAAKKLLHS</sequence>
<proteinExistence type="predicted"/>
<evidence type="ECO:0000313" key="3">
    <source>
        <dbReference type="Proteomes" id="UP000190339"/>
    </source>
</evidence>
<dbReference type="OrthoDB" id="1122028at2"/>
<dbReference type="SMART" id="SM01034">
    <property type="entry name" value="BLUF"/>
    <property type="match status" value="1"/>
</dbReference>
<dbReference type="SUPFAM" id="SSF54975">
    <property type="entry name" value="Acylphosphatase/BLUF domain-like"/>
    <property type="match status" value="1"/>
</dbReference>
<dbReference type="InterPro" id="IPR007024">
    <property type="entry name" value="BLUF_domain"/>
</dbReference>
<feature type="domain" description="BLUF" evidence="1">
    <location>
        <begin position="1"/>
        <end position="92"/>
    </location>
</feature>
<dbReference type="Gene3D" id="3.30.70.100">
    <property type="match status" value="1"/>
</dbReference>
<gene>
    <name evidence="2" type="ORF">SAMN05660866_02342</name>
</gene>
<reference evidence="3" key="1">
    <citation type="submission" date="2017-02" db="EMBL/GenBank/DDBJ databases">
        <authorList>
            <person name="Varghese N."/>
            <person name="Submissions S."/>
        </authorList>
    </citation>
    <scope>NUCLEOTIDE SEQUENCE [LARGE SCALE GENOMIC DNA]</scope>
    <source>
        <strain evidence="3">DSM 23546</strain>
    </source>
</reference>
<dbReference type="RefSeq" id="WP_159447540.1">
    <property type="nucleotide sequence ID" value="NZ_FUYL01000007.1"/>
</dbReference>
<dbReference type="Proteomes" id="UP000190339">
    <property type="component" value="Unassembled WGS sequence"/>
</dbReference>
<dbReference type="AlphaFoldDB" id="A0A1T5CNJ0"/>
<dbReference type="Pfam" id="PF04940">
    <property type="entry name" value="BLUF"/>
    <property type="match status" value="1"/>
</dbReference>
<dbReference type="PROSITE" id="PS50925">
    <property type="entry name" value="BLUF"/>
    <property type="match status" value="1"/>
</dbReference>
<keyword evidence="3" id="KW-1185">Reference proteome</keyword>
<organism evidence="2 3">
    <name type="scientific">Maribacter arcticus</name>
    <dbReference type="NCBI Taxonomy" id="561365"/>
    <lineage>
        <taxon>Bacteria</taxon>
        <taxon>Pseudomonadati</taxon>
        <taxon>Bacteroidota</taxon>
        <taxon>Flavobacteriia</taxon>
        <taxon>Flavobacteriales</taxon>
        <taxon>Flavobacteriaceae</taxon>
        <taxon>Maribacter</taxon>
    </lineage>
</organism>
<name>A0A1T5CNJ0_9FLAO</name>
<evidence type="ECO:0000313" key="2">
    <source>
        <dbReference type="EMBL" id="SKB61019.1"/>
    </source>
</evidence>
<protein>
    <submittedName>
        <fullName evidence="2">Sensors of blue-light using FAD</fullName>
    </submittedName>
</protein>
<dbReference type="EMBL" id="FUYL01000007">
    <property type="protein sequence ID" value="SKB61019.1"/>
    <property type="molecule type" value="Genomic_DNA"/>
</dbReference>